<proteinExistence type="predicted"/>
<dbReference type="Proteomes" id="UP000251205">
    <property type="component" value="Unassembled WGS sequence"/>
</dbReference>
<evidence type="ECO:0000313" key="2">
    <source>
        <dbReference type="EMBL" id="RAX43227.1"/>
    </source>
</evidence>
<comment type="caution">
    <text evidence="2">The sequence shown here is derived from an EMBL/GenBank/DDBJ whole genome shotgun (WGS) entry which is preliminary data.</text>
</comment>
<dbReference type="AlphaFoldDB" id="A0A329YIL7"/>
<dbReference type="EMBL" id="QMKK01000017">
    <property type="protein sequence ID" value="RAX43227.1"/>
    <property type="molecule type" value="Genomic_DNA"/>
</dbReference>
<dbReference type="OrthoDB" id="9792500at2"/>
<reference evidence="2 3" key="1">
    <citation type="submission" date="2018-06" db="EMBL/GenBank/DDBJ databases">
        <title>Whole Genome Sequence of an efficient microsymbiont, Rhizobium tropici.</title>
        <authorList>
            <person name="Srinivasan R."/>
            <person name="Singh H.V."/>
            <person name="Srivastava R."/>
            <person name="Kumari B."/>
            <person name="Radhakrishna A."/>
        </authorList>
    </citation>
    <scope>NUCLEOTIDE SEQUENCE [LARGE SCALE GENOMIC DNA]</scope>
    <source>
        <strain evidence="2 3">IGFRI Rhizo-19</strain>
    </source>
</reference>
<dbReference type="Pfam" id="PF00582">
    <property type="entry name" value="Usp"/>
    <property type="match status" value="1"/>
</dbReference>
<name>A0A329YIL7_RHITR</name>
<accession>A0A329YIL7</accession>
<dbReference type="InterPro" id="IPR014729">
    <property type="entry name" value="Rossmann-like_a/b/a_fold"/>
</dbReference>
<feature type="domain" description="UspA" evidence="1">
    <location>
        <begin position="1"/>
        <end position="133"/>
    </location>
</feature>
<gene>
    <name evidence="2" type="ORF">DQ393_02115</name>
</gene>
<dbReference type="SUPFAM" id="SSF52402">
    <property type="entry name" value="Adenine nucleotide alpha hydrolases-like"/>
    <property type="match status" value="1"/>
</dbReference>
<dbReference type="CDD" id="cd00293">
    <property type="entry name" value="USP-like"/>
    <property type="match status" value="1"/>
</dbReference>
<dbReference type="InterPro" id="IPR006016">
    <property type="entry name" value="UspA"/>
</dbReference>
<dbReference type="RefSeq" id="WP_095437869.1">
    <property type="nucleotide sequence ID" value="NZ_QMKK01000017.1"/>
</dbReference>
<evidence type="ECO:0000313" key="3">
    <source>
        <dbReference type="Proteomes" id="UP000251205"/>
    </source>
</evidence>
<dbReference type="Gene3D" id="3.40.50.620">
    <property type="entry name" value="HUPs"/>
    <property type="match status" value="1"/>
</dbReference>
<protein>
    <submittedName>
        <fullName evidence="2">Universal stress protein</fullName>
    </submittedName>
</protein>
<evidence type="ECO:0000259" key="1">
    <source>
        <dbReference type="Pfam" id="PF00582"/>
    </source>
</evidence>
<organism evidence="2 3">
    <name type="scientific">Rhizobium tropici</name>
    <dbReference type="NCBI Taxonomy" id="398"/>
    <lineage>
        <taxon>Bacteria</taxon>
        <taxon>Pseudomonadati</taxon>
        <taxon>Pseudomonadota</taxon>
        <taxon>Alphaproteobacteria</taxon>
        <taxon>Hyphomicrobiales</taxon>
        <taxon>Rhizobiaceae</taxon>
        <taxon>Rhizobium/Agrobacterium group</taxon>
        <taxon>Rhizobium</taxon>
    </lineage>
</organism>
<sequence>MYKSVVCAVGLGSKEKAEHLMHTASQLLDADGTLHVAHTVERFPSLVRQGPDEWAVSVISEAEEKLSLLCRELSMPALVHVRTGRAADTVLAIAIETKADLIVVAAHTIDVFDRVFGSTVDHIVHHAKCSVHIDRIPSPPKQ</sequence>